<keyword evidence="1" id="KW-0418">Kinase</keyword>
<protein>
    <submittedName>
        <fullName evidence="1">Putative 1 protein kinase</fullName>
    </submittedName>
</protein>
<name>A0A1S8A743_ROSNE</name>
<reference evidence="1" key="1">
    <citation type="submission" date="2016-03" db="EMBL/GenBank/DDBJ databases">
        <title>Draft genome sequence of Rosellinia necatrix.</title>
        <authorList>
            <person name="Kanematsu S."/>
        </authorList>
    </citation>
    <scope>NUCLEOTIDE SEQUENCE [LARGE SCALE GENOMIC DNA]</scope>
    <source>
        <strain evidence="1">W97</strain>
    </source>
</reference>
<accession>A0A1S8A743</accession>
<dbReference type="EMBL" id="DF977460">
    <property type="protein sequence ID" value="GAW25881.1"/>
    <property type="molecule type" value="Genomic_DNA"/>
</dbReference>
<keyword evidence="1" id="KW-0808">Transferase</keyword>
<dbReference type="Proteomes" id="UP000054516">
    <property type="component" value="Unassembled WGS sequence"/>
</dbReference>
<dbReference type="GO" id="GO:0016301">
    <property type="term" value="F:kinase activity"/>
    <property type="evidence" value="ECO:0007669"/>
    <property type="project" value="UniProtKB-KW"/>
</dbReference>
<organism evidence="1">
    <name type="scientific">Rosellinia necatrix</name>
    <name type="common">White root-rot fungus</name>
    <dbReference type="NCBI Taxonomy" id="77044"/>
    <lineage>
        <taxon>Eukaryota</taxon>
        <taxon>Fungi</taxon>
        <taxon>Dikarya</taxon>
        <taxon>Ascomycota</taxon>
        <taxon>Pezizomycotina</taxon>
        <taxon>Sordariomycetes</taxon>
        <taxon>Xylariomycetidae</taxon>
        <taxon>Xylariales</taxon>
        <taxon>Xylariaceae</taxon>
        <taxon>Rosellinia</taxon>
    </lineage>
</organism>
<keyword evidence="2" id="KW-1185">Reference proteome</keyword>
<gene>
    <name evidence="1" type="ORF">SAMD00023353_1500330</name>
</gene>
<dbReference type="AlphaFoldDB" id="A0A1S8A743"/>
<evidence type="ECO:0000313" key="1">
    <source>
        <dbReference type="EMBL" id="GAW25881.1"/>
    </source>
</evidence>
<sequence>MLSWKFRQPEESLAAVPFHQLPHHLAISYSGSPVICRGSLTALEARGAYLMAMQHQGMRVMTTVHVSS</sequence>
<proteinExistence type="predicted"/>
<evidence type="ECO:0000313" key="2">
    <source>
        <dbReference type="Proteomes" id="UP000054516"/>
    </source>
</evidence>